<dbReference type="RefSeq" id="WP_093714701.1">
    <property type="nucleotide sequence ID" value="NZ_FONG01000010.1"/>
</dbReference>
<keyword evidence="2" id="KW-1185">Reference proteome</keyword>
<reference evidence="2" key="1">
    <citation type="submission" date="2016-10" db="EMBL/GenBank/DDBJ databases">
        <authorList>
            <person name="Varghese N."/>
            <person name="Submissions S."/>
        </authorList>
    </citation>
    <scope>NUCLEOTIDE SEQUENCE [LARGE SCALE GENOMIC DNA]</scope>
    <source>
        <strain evidence="2">CGMCC 4.3510</strain>
    </source>
</reference>
<protein>
    <submittedName>
        <fullName evidence="1">Uncharacterized protein</fullName>
    </submittedName>
</protein>
<dbReference type="AlphaFoldDB" id="A0A1I2H798"/>
<name>A0A1I2H798_9ACTN</name>
<proteinExistence type="predicted"/>
<gene>
    <name evidence="1" type="ORF">SAMN05216251_110114</name>
</gene>
<dbReference type="EMBL" id="FONG01000010">
    <property type="protein sequence ID" value="SFF25253.1"/>
    <property type="molecule type" value="Genomic_DNA"/>
</dbReference>
<evidence type="ECO:0000313" key="2">
    <source>
        <dbReference type="Proteomes" id="UP000199323"/>
    </source>
</evidence>
<evidence type="ECO:0000313" key="1">
    <source>
        <dbReference type="EMBL" id="SFF25253.1"/>
    </source>
</evidence>
<organism evidence="1 2">
    <name type="scientific">Actinacidiphila alni</name>
    <dbReference type="NCBI Taxonomy" id="380248"/>
    <lineage>
        <taxon>Bacteria</taxon>
        <taxon>Bacillati</taxon>
        <taxon>Actinomycetota</taxon>
        <taxon>Actinomycetes</taxon>
        <taxon>Kitasatosporales</taxon>
        <taxon>Streptomycetaceae</taxon>
        <taxon>Actinacidiphila</taxon>
    </lineage>
</organism>
<dbReference type="Proteomes" id="UP000199323">
    <property type="component" value="Unassembled WGS sequence"/>
</dbReference>
<accession>A0A1I2H798</accession>
<sequence>MTSDQPHTPLTDAYIGPAALVTGRGDIPVMADLFLEPADLALGAGGAPRAWSGRLEAAEDVNIFAVAVGPCTLRMPDGRQATVVPDSVAVGTGVIPVAGVGPAPFGDA</sequence>
<dbReference type="OrthoDB" id="4316808at2"/>